<dbReference type="Pfam" id="PF10042">
    <property type="entry name" value="DUF2278"/>
    <property type="match status" value="1"/>
</dbReference>
<dbReference type="Proteomes" id="UP000325672">
    <property type="component" value="Unassembled WGS sequence"/>
</dbReference>
<dbReference type="EMBL" id="ML743576">
    <property type="protein sequence ID" value="KAE8137557.1"/>
    <property type="molecule type" value="Genomic_DNA"/>
</dbReference>
<evidence type="ECO:0000313" key="1">
    <source>
        <dbReference type="EMBL" id="KAE8137557.1"/>
    </source>
</evidence>
<gene>
    <name evidence="1" type="ORF">BDV38DRAFT_292769</name>
</gene>
<dbReference type="SUPFAM" id="SSF74853">
    <property type="entry name" value="Lamin A/C globular tail domain"/>
    <property type="match status" value="1"/>
</dbReference>
<name>A0A5N6SUH9_ASPPS</name>
<dbReference type="GeneID" id="43646296"/>
<evidence type="ECO:0008006" key="3">
    <source>
        <dbReference type="Google" id="ProtNLM"/>
    </source>
</evidence>
<evidence type="ECO:0000313" key="2">
    <source>
        <dbReference type="Proteomes" id="UP000325672"/>
    </source>
</evidence>
<organism evidence="1 2">
    <name type="scientific">Aspergillus pseudotamarii</name>
    <dbReference type="NCBI Taxonomy" id="132259"/>
    <lineage>
        <taxon>Eukaryota</taxon>
        <taxon>Fungi</taxon>
        <taxon>Dikarya</taxon>
        <taxon>Ascomycota</taxon>
        <taxon>Pezizomycotina</taxon>
        <taxon>Eurotiomycetes</taxon>
        <taxon>Eurotiomycetidae</taxon>
        <taxon>Eurotiales</taxon>
        <taxon>Aspergillaceae</taxon>
        <taxon>Aspergillus</taxon>
        <taxon>Aspergillus subgen. Circumdati</taxon>
    </lineage>
</organism>
<proteinExistence type="predicted"/>
<dbReference type="RefSeq" id="XP_031913620.1">
    <property type="nucleotide sequence ID" value="XM_032062086.1"/>
</dbReference>
<accession>A0A5N6SUH9</accession>
<keyword evidence="2" id="KW-1185">Reference proteome</keyword>
<protein>
    <recommendedName>
        <fullName evidence="3">LTD domain-containing protein</fullName>
    </recommendedName>
</protein>
<dbReference type="OrthoDB" id="2580841at2759"/>
<dbReference type="AlphaFoldDB" id="A0A5N6SUH9"/>
<reference evidence="1 2" key="1">
    <citation type="submission" date="2019-04" db="EMBL/GenBank/DDBJ databases">
        <title>Friends and foes A comparative genomics study of 23 Aspergillus species from section Flavi.</title>
        <authorList>
            <consortium name="DOE Joint Genome Institute"/>
            <person name="Kjaerbolling I."/>
            <person name="Vesth T."/>
            <person name="Frisvad J.C."/>
            <person name="Nybo J.L."/>
            <person name="Theobald S."/>
            <person name="Kildgaard S."/>
            <person name="Isbrandt T."/>
            <person name="Kuo A."/>
            <person name="Sato A."/>
            <person name="Lyhne E.K."/>
            <person name="Kogle M.E."/>
            <person name="Wiebenga A."/>
            <person name="Kun R.S."/>
            <person name="Lubbers R.J."/>
            <person name="Makela M.R."/>
            <person name="Barry K."/>
            <person name="Chovatia M."/>
            <person name="Clum A."/>
            <person name="Daum C."/>
            <person name="Haridas S."/>
            <person name="He G."/>
            <person name="LaButti K."/>
            <person name="Lipzen A."/>
            <person name="Mondo S."/>
            <person name="Riley R."/>
            <person name="Salamov A."/>
            <person name="Simmons B.A."/>
            <person name="Magnuson J.K."/>
            <person name="Henrissat B."/>
            <person name="Mortensen U.H."/>
            <person name="Larsen T.O."/>
            <person name="Devries R.P."/>
            <person name="Grigoriev I.V."/>
            <person name="Machida M."/>
            <person name="Baker S.E."/>
            <person name="Andersen M.R."/>
        </authorList>
    </citation>
    <scope>NUCLEOTIDE SEQUENCE [LARGE SCALE GENOMIC DNA]</scope>
    <source>
        <strain evidence="1 2">CBS 117625</strain>
    </source>
</reference>
<dbReference type="InterPro" id="IPR019268">
    <property type="entry name" value="DUF2278"/>
</dbReference>
<sequence>MPLVNYGVWKAYPKDYNVERRGTRKPHLTLNFHNNGGPDFHAAINIRSGDRQESRLVYWVNEDMSGHPLVGGLSELEPGFEQLDDKEPERGGLRLDYIRGNLFDVNTGRVLEHDITGPNNDIIDVLVPKVQQAIDERAVVYIFGEQFNRKDGIHNVHMNQGNIRRYSGDDGVFQDGALLFQFRGAVPEADRWVGIFLAFASQAVHTSENSGHAISRVTWKDLLPGDLVENSVAIRKAVVDSFGQGEDKKQFVTLANLTNRKISLAGWRIRNSRWAQQFLPMDAALGAKATEAFEVPNYPLSTDGDTITLLDRDGLKVAGVSYTSQHVKNGEIDFAG</sequence>
<dbReference type="InterPro" id="IPR036415">
    <property type="entry name" value="Lamin_tail_dom_sf"/>
</dbReference>